<reference evidence="1" key="1">
    <citation type="submission" date="2014-07" db="EMBL/GenBank/DDBJ databases">
        <title>Identification of a novel salt tolerance gene in wild soybean by whole-genome sequencing.</title>
        <authorList>
            <person name="Lam H.-M."/>
            <person name="Qi X."/>
            <person name="Li M.-W."/>
            <person name="Liu X."/>
            <person name="Xie M."/>
            <person name="Ni M."/>
            <person name="Xu X."/>
        </authorList>
    </citation>
    <scope>NUCLEOTIDE SEQUENCE [LARGE SCALE GENOMIC DNA]</scope>
    <source>
        <tissue evidence="1">Root</tissue>
    </source>
</reference>
<name>A0A0B2PI44_GLYSO</name>
<sequence>MVDSSDIIDKLIKRIHPDYDLNAQEENKWRYYVLLIILRLLGCIHTSGYI</sequence>
<proteinExistence type="predicted"/>
<dbReference type="EMBL" id="KN665389">
    <property type="protein sequence ID" value="KHN09076.1"/>
    <property type="molecule type" value="Genomic_DNA"/>
</dbReference>
<dbReference type="AlphaFoldDB" id="A0A0B2PI44"/>
<protein>
    <submittedName>
        <fullName evidence="1">Uncharacterized protein</fullName>
    </submittedName>
</protein>
<organism evidence="1">
    <name type="scientific">Glycine soja</name>
    <name type="common">Wild soybean</name>
    <dbReference type="NCBI Taxonomy" id="3848"/>
    <lineage>
        <taxon>Eukaryota</taxon>
        <taxon>Viridiplantae</taxon>
        <taxon>Streptophyta</taxon>
        <taxon>Embryophyta</taxon>
        <taxon>Tracheophyta</taxon>
        <taxon>Spermatophyta</taxon>
        <taxon>Magnoliopsida</taxon>
        <taxon>eudicotyledons</taxon>
        <taxon>Gunneridae</taxon>
        <taxon>Pentapetalae</taxon>
        <taxon>rosids</taxon>
        <taxon>fabids</taxon>
        <taxon>Fabales</taxon>
        <taxon>Fabaceae</taxon>
        <taxon>Papilionoideae</taxon>
        <taxon>50 kb inversion clade</taxon>
        <taxon>NPAAA clade</taxon>
        <taxon>indigoferoid/millettioid clade</taxon>
        <taxon>Phaseoleae</taxon>
        <taxon>Glycine</taxon>
        <taxon>Glycine subgen. Soja</taxon>
    </lineage>
</organism>
<accession>A0A0B2PI44</accession>
<evidence type="ECO:0000313" key="1">
    <source>
        <dbReference type="EMBL" id="KHN09076.1"/>
    </source>
</evidence>
<dbReference type="Proteomes" id="UP000053555">
    <property type="component" value="Unassembled WGS sequence"/>
</dbReference>
<gene>
    <name evidence="1" type="ORF">glysoja_034261</name>
</gene>